<evidence type="ECO:0000313" key="6">
    <source>
        <dbReference type="EMBL" id="MBX8644592.1"/>
    </source>
</evidence>
<organism evidence="6 7">
    <name type="scientific">Candidatus Sysuiplasma superficiale</name>
    <dbReference type="NCBI Taxonomy" id="2823368"/>
    <lineage>
        <taxon>Archaea</taxon>
        <taxon>Methanobacteriati</taxon>
        <taxon>Thermoplasmatota</taxon>
        <taxon>Thermoplasmata</taxon>
        <taxon>Candidatus Sysuiplasmatales</taxon>
        <taxon>Candidatus Sysuiplasmataceae</taxon>
        <taxon>Candidatus Sysuiplasma</taxon>
    </lineage>
</organism>
<dbReference type="SUPFAM" id="SSF49764">
    <property type="entry name" value="HSP20-like chaperones"/>
    <property type="match status" value="1"/>
</dbReference>
<evidence type="ECO:0000259" key="4">
    <source>
        <dbReference type="PROSITE" id="PS51203"/>
    </source>
</evidence>
<dbReference type="PANTHER" id="PTHR11527">
    <property type="entry name" value="HEAT-SHOCK PROTEIN 20 FAMILY MEMBER"/>
    <property type="match status" value="1"/>
</dbReference>
<gene>
    <name evidence="5" type="ORF">J9259_04180</name>
    <name evidence="6" type="ORF">KIY12_07725</name>
</gene>
<evidence type="ECO:0000259" key="3">
    <source>
        <dbReference type="PROSITE" id="PS01031"/>
    </source>
</evidence>
<dbReference type="InterPro" id="IPR008978">
    <property type="entry name" value="HSP20-like_chaperone"/>
</dbReference>
<sequence length="169" mass="19689">MRRMVDNSVGIKTYSGGRGIRPRTFDDLFDEVQRSFGDWIRPFFESFPSLSMFEPWPSDTRIPYVNIEETENEYNMSVELPGVSKDDIEVKVTDDNVVEISGKRSEEKKETKGNYLRQERSSYNFHRSVSLPEEINGDKVEARVENGVLYLRLPKKEDASRKVKKVEIK</sequence>
<protein>
    <submittedName>
        <fullName evidence="6">Hsp20/alpha crystallin family protein</fullName>
    </submittedName>
</protein>
<dbReference type="Pfam" id="PF00011">
    <property type="entry name" value="HSP20"/>
    <property type="match status" value="1"/>
</dbReference>
<name>A0A8J8CEG7_9ARCH</name>
<evidence type="ECO:0000256" key="1">
    <source>
        <dbReference type="PROSITE-ProRule" id="PRU00285"/>
    </source>
</evidence>
<dbReference type="AlphaFoldDB" id="A0A8J8CEG7"/>
<feature type="domain" description="CS" evidence="4">
    <location>
        <begin position="60"/>
        <end position="167"/>
    </location>
</feature>
<dbReference type="PROSITE" id="PS01031">
    <property type="entry name" value="SHSP"/>
    <property type="match status" value="1"/>
</dbReference>
<dbReference type="EMBL" id="JAGVSJ010000007">
    <property type="protein sequence ID" value="MBX8631703.1"/>
    <property type="molecule type" value="Genomic_DNA"/>
</dbReference>
<accession>A0A8J8CEG7</accession>
<feature type="domain" description="SHSP" evidence="3">
    <location>
        <begin position="55"/>
        <end position="169"/>
    </location>
</feature>
<comment type="caution">
    <text evidence="6">The sequence shown here is derived from an EMBL/GenBank/DDBJ whole genome shotgun (WGS) entry which is preliminary data.</text>
</comment>
<comment type="similarity">
    <text evidence="1 2">Belongs to the small heat shock protein (HSP20) family.</text>
</comment>
<dbReference type="InterPro" id="IPR002068">
    <property type="entry name" value="A-crystallin/Hsp20_dom"/>
</dbReference>
<reference evidence="6" key="1">
    <citation type="submission" date="2021-05" db="EMBL/GenBank/DDBJ databases">
        <title>Genomic insights into ecological role and evolution of a novel Thermoplasmata order Candidatus Sysuiplasmatales.</title>
        <authorList>
            <person name="Yuan Y."/>
        </authorList>
    </citation>
    <scope>NUCLEOTIDE SEQUENCE</scope>
    <source>
        <strain evidence="6">TUT19-bin139</strain>
        <strain evidence="5">YP2-bin.285</strain>
    </source>
</reference>
<proteinExistence type="inferred from homology"/>
<evidence type="ECO:0000256" key="2">
    <source>
        <dbReference type="RuleBase" id="RU003616"/>
    </source>
</evidence>
<dbReference type="PROSITE" id="PS51203">
    <property type="entry name" value="CS"/>
    <property type="match status" value="1"/>
</dbReference>
<dbReference type="EMBL" id="JAHEAC010000077">
    <property type="protein sequence ID" value="MBX8644592.1"/>
    <property type="molecule type" value="Genomic_DNA"/>
</dbReference>
<dbReference type="InterPro" id="IPR007052">
    <property type="entry name" value="CS_dom"/>
</dbReference>
<dbReference type="Proteomes" id="UP000750197">
    <property type="component" value="Unassembled WGS sequence"/>
</dbReference>
<evidence type="ECO:0000313" key="7">
    <source>
        <dbReference type="Proteomes" id="UP000750197"/>
    </source>
</evidence>
<dbReference type="Proteomes" id="UP000716004">
    <property type="component" value="Unassembled WGS sequence"/>
</dbReference>
<dbReference type="CDD" id="cd06464">
    <property type="entry name" value="ACD_sHsps-like"/>
    <property type="match status" value="1"/>
</dbReference>
<dbReference type="InterPro" id="IPR031107">
    <property type="entry name" value="Small_HSP"/>
</dbReference>
<dbReference type="Gene3D" id="2.60.40.790">
    <property type="match status" value="1"/>
</dbReference>
<evidence type="ECO:0000313" key="5">
    <source>
        <dbReference type="EMBL" id="MBX8631703.1"/>
    </source>
</evidence>